<proteinExistence type="predicted"/>
<dbReference type="Gene3D" id="1.10.10.2770">
    <property type="match status" value="1"/>
</dbReference>
<dbReference type="GO" id="GO:0003746">
    <property type="term" value="F:translation elongation factor activity"/>
    <property type="evidence" value="ECO:0007669"/>
    <property type="project" value="UniProtKB-KW"/>
</dbReference>
<dbReference type="PANTHER" id="PTHR43721:SF22">
    <property type="entry name" value="ELONGATION FACTOR TU, MITOCHONDRIAL"/>
    <property type="match status" value="1"/>
</dbReference>
<evidence type="ECO:0000313" key="8">
    <source>
        <dbReference type="Proteomes" id="UP000218327"/>
    </source>
</evidence>
<dbReference type="SUPFAM" id="SSF46785">
    <property type="entry name" value="Winged helix' DNA-binding domain"/>
    <property type="match status" value="3"/>
</dbReference>
<name>A0A2A5ARG4_9GAMM</name>
<dbReference type="Pfam" id="PF25461">
    <property type="entry name" value="Beta-barrel_SelB"/>
    <property type="match status" value="1"/>
</dbReference>
<dbReference type="PROSITE" id="PS51722">
    <property type="entry name" value="G_TR_2"/>
    <property type="match status" value="1"/>
</dbReference>
<dbReference type="GO" id="GO:0003723">
    <property type="term" value="F:RNA binding"/>
    <property type="evidence" value="ECO:0007669"/>
    <property type="project" value="InterPro"/>
</dbReference>
<dbReference type="GO" id="GO:0005737">
    <property type="term" value="C:cytoplasm"/>
    <property type="evidence" value="ECO:0007669"/>
    <property type="project" value="UniProtKB-SubCell"/>
</dbReference>
<dbReference type="Proteomes" id="UP000218327">
    <property type="component" value="Unassembled WGS sequence"/>
</dbReference>
<keyword evidence="3" id="KW-0547">Nucleotide-binding</keyword>
<evidence type="ECO:0000256" key="4">
    <source>
        <dbReference type="ARBA" id="ARBA00022917"/>
    </source>
</evidence>
<feature type="domain" description="Tr-type G" evidence="6">
    <location>
        <begin position="8"/>
        <end position="186"/>
    </location>
</feature>
<dbReference type="Gene3D" id="1.10.10.10">
    <property type="entry name" value="Winged helix-like DNA-binding domain superfamily/Winged helix DNA-binding domain"/>
    <property type="match status" value="1"/>
</dbReference>
<dbReference type="InterPro" id="IPR015190">
    <property type="entry name" value="Elong_fac_SelB-wing-hlx_typ-2"/>
</dbReference>
<dbReference type="PRINTS" id="PR00315">
    <property type="entry name" value="ELONGATNFCT"/>
</dbReference>
<organism evidence="7 8">
    <name type="scientific">SAR86 cluster bacterium</name>
    <dbReference type="NCBI Taxonomy" id="2030880"/>
    <lineage>
        <taxon>Bacteria</taxon>
        <taxon>Pseudomonadati</taxon>
        <taxon>Pseudomonadota</taxon>
        <taxon>Gammaproteobacteria</taxon>
        <taxon>SAR86 cluster</taxon>
    </lineage>
</organism>
<gene>
    <name evidence="7" type="primary">selB</name>
    <name evidence="7" type="ORF">COA96_15340</name>
</gene>
<sequence>MPHSPTSSRSLIIATAGHVDHGKTSLVGHITGTDTDTLAEEKSRGLTIVPGFAYQHFDTEHNGVTCHNTLGFVDVPGHIDFINNMLAGVSAVDGAMLVIAADDGIMPQTREHLAILDLLAVPRGVIALTKIDRCEPERVQLVKTQIQELIKTTSLKEAPIFAVSNTSNEGIPELVAYLHSLLAENVARKSVEQGRNFRYLIDRSFVAKGIGTVLTGSVRTGSAKIGDTLLHTGSGKLSKLKGARLDKTDLDIIQQGQRASANVSLDHKLVNRGDWLIDEAIYNPVGRFDARVSFIDDKITLKNNAQYHLYIGASHHVVTIRQLGSKQSTYFQIKSYEPMIVHYGDRFILRDPASQNTIGGGKLIDIFVPRRKRNSEARIAILAAMDNDSFEAIKQLLQLLPEGIDLHQFSLCRNYTAVAIQDFCQKLTEEKISYVSLKLDKQVLPVLLHDKYFSDYCQHILSHISAYHKANSNQQGISEPALSHGVNFAGSHVLFHSILQFLVADGSIKRTGTLLHLPSHQSALSPEEQEFLVRVRPILLKAGNVPPRTRELVELTNIPLKALDSILRQSAKAGTLIKVADNRYYLPETIMALAGFTEELAQASENDEGFSVVQFRDASKIGRNLCIEILEYFDRAGFTRRDGNSRFVRTDKENVFGK</sequence>
<dbReference type="InterPro" id="IPR015191">
    <property type="entry name" value="SelB_WHD4"/>
</dbReference>
<dbReference type="InterPro" id="IPR009000">
    <property type="entry name" value="Transl_B-barrel_sf"/>
</dbReference>
<evidence type="ECO:0000256" key="2">
    <source>
        <dbReference type="ARBA" id="ARBA00022490"/>
    </source>
</evidence>
<dbReference type="SUPFAM" id="SSF52540">
    <property type="entry name" value="P-loop containing nucleoside triphosphate hydrolases"/>
    <property type="match status" value="1"/>
</dbReference>
<dbReference type="Pfam" id="PF09107">
    <property type="entry name" value="WHD_3rd_SelB"/>
    <property type="match status" value="1"/>
</dbReference>
<dbReference type="EMBL" id="NVVJ01000072">
    <property type="protein sequence ID" value="PCJ21730.1"/>
    <property type="molecule type" value="Genomic_DNA"/>
</dbReference>
<dbReference type="Gene3D" id="2.40.30.10">
    <property type="entry name" value="Translation factors"/>
    <property type="match status" value="1"/>
</dbReference>
<dbReference type="CDD" id="cd04171">
    <property type="entry name" value="SelB"/>
    <property type="match status" value="1"/>
</dbReference>
<dbReference type="InterPro" id="IPR000795">
    <property type="entry name" value="T_Tr_GTP-bd_dom"/>
</dbReference>
<protein>
    <submittedName>
        <fullName evidence="7">Selenocysteine-specific translation elongation factor</fullName>
    </submittedName>
</protein>
<comment type="caution">
    <text evidence="7">The sequence shown here is derived from an EMBL/GenBank/DDBJ whole genome shotgun (WGS) entry which is preliminary data.</text>
</comment>
<dbReference type="SUPFAM" id="SSF50465">
    <property type="entry name" value="EF-Tu/eEF-1alpha/eIF2-gamma C-terminal domain"/>
    <property type="match status" value="1"/>
</dbReference>
<evidence type="ECO:0000256" key="3">
    <source>
        <dbReference type="ARBA" id="ARBA00022741"/>
    </source>
</evidence>
<dbReference type="InterPro" id="IPR036390">
    <property type="entry name" value="WH_DNA-bd_sf"/>
</dbReference>
<dbReference type="InterPro" id="IPR027417">
    <property type="entry name" value="P-loop_NTPase"/>
</dbReference>
<dbReference type="PANTHER" id="PTHR43721">
    <property type="entry name" value="ELONGATION FACTOR TU-RELATED"/>
    <property type="match status" value="1"/>
</dbReference>
<dbReference type="InterPro" id="IPR004535">
    <property type="entry name" value="Transl_elong_SelB"/>
</dbReference>
<accession>A0A2A5ARG4</accession>
<evidence type="ECO:0000259" key="6">
    <source>
        <dbReference type="PROSITE" id="PS51722"/>
    </source>
</evidence>
<evidence type="ECO:0000313" key="7">
    <source>
        <dbReference type="EMBL" id="PCJ21730.1"/>
    </source>
</evidence>
<keyword evidence="5" id="KW-0342">GTP-binding</keyword>
<comment type="subcellular location">
    <subcellularLocation>
        <location evidence="1">Cytoplasm</location>
    </subcellularLocation>
</comment>
<dbReference type="InterPro" id="IPR036388">
    <property type="entry name" value="WH-like_DNA-bd_sf"/>
</dbReference>
<keyword evidence="7" id="KW-0251">Elongation factor</keyword>
<dbReference type="NCBIfam" id="TIGR00475">
    <property type="entry name" value="selB"/>
    <property type="match status" value="1"/>
</dbReference>
<keyword evidence="2" id="KW-0963">Cytoplasm</keyword>
<dbReference type="AlphaFoldDB" id="A0A2A5ARG4"/>
<evidence type="ECO:0000256" key="1">
    <source>
        <dbReference type="ARBA" id="ARBA00004496"/>
    </source>
</evidence>
<reference evidence="8" key="1">
    <citation type="submission" date="2017-08" db="EMBL/GenBank/DDBJ databases">
        <title>A dynamic microbial community with high functional redundancy inhabits the cold, oxic subseafloor aquifer.</title>
        <authorList>
            <person name="Tully B.J."/>
            <person name="Wheat C.G."/>
            <person name="Glazer B.T."/>
            <person name="Huber J.A."/>
        </authorList>
    </citation>
    <scope>NUCLEOTIDE SEQUENCE [LARGE SCALE GENOMIC DNA]</scope>
</reference>
<dbReference type="InterPro" id="IPR050055">
    <property type="entry name" value="EF-Tu_GTPase"/>
</dbReference>
<dbReference type="Pfam" id="PF00009">
    <property type="entry name" value="GTP_EFTU"/>
    <property type="match status" value="1"/>
</dbReference>
<dbReference type="Pfam" id="PF09106">
    <property type="entry name" value="WHD_2nd_SelB"/>
    <property type="match status" value="1"/>
</dbReference>
<dbReference type="InterPro" id="IPR057335">
    <property type="entry name" value="Beta-barrel_SelB"/>
</dbReference>
<keyword evidence="4" id="KW-0648">Protein biosynthesis</keyword>
<dbReference type="SUPFAM" id="SSF50447">
    <property type="entry name" value="Translation proteins"/>
    <property type="match status" value="1"/>
</dbReference>
<dbReference type="Gene3D" id="3.40.50.300">
    <property type="entry name" value="P-loop containing nucleotide triphosphate hydrolases"/>
    <property type="match status" value="1"/>
</dbReference>
<dbReference type="GO" id="GO:0003924">
    <property type="term" value="F:GTPase activity"/>
    <property type="evidence" value="ECO:0007669"/>
    <property type="project" value="InterPro"/>
</dbReference>
<dbReference type="InterPro" id="IPR009001">
    <property type="entry name" value="Transl_elong_EF1A/Init_IF2_C"/>
</dbReference>
<dbReference type="GO" id="GO:0001514">
    <property type="term" value="P:selenocysteine incorporation"/>
    <property type="evidence" value="ECO:0007669"/>
    <property type="project" value="InterPro"/>
</dbReference>
<evidence type="ECO:0000256" key="5">
    <source>
        <dbReference type="ARBA" id="ARBA00023134"/>
    </source>
</evidence>
<dbReference type="GO" id="GO:0005525">
    <property type="term" value="F:GTP binding"/>
    <property type="evidence" value="ECO:0007669"/>
    <property type="project" value="UniProtKB-KW"/>
</dbReference>